<feature type="compositionally biased region" description="Low complexity" evidence="2">
    <location>
        <begin position="1069"/>
        <end position="1080"/>
    </location>
</feature>
<protein>
    <submittedName>
        <fullName evidence="3">Unnamed protein product</fullName>
    </submittedName>
</protein>
<dbReference type="GO" id="GO:0036064">
    <property type="term" value="C:ciliary basal body"/>
    <property type="evidence" value="ECO:0007669"/>
    <property type="project" value="TreeGrafter"/>
</dbReference>
<feature type="compositionally biased region" description="Basic and acidic residues" evidence="2">
    <location>
        <begin position="951"/>
        <end position="977"/>
    </location>
</feature>
<evidence type="ECO:0000256" key="2">
    <source>
        <dbReference type="SAM" id="MobiDB-lite"/>
    </source>
</evidence>
<feature type="compositionally biased region" description="Polar residues" evidence="2">
    <location>
        <begin position="1211"/>
        <end position="1223"/>
    </location>
</feature>
<dbReference type="PANTHER" id="PTHR39063">
    <property type="entry name" value="ORAL-FACIAL-DIGITAL SYNDROME 1 PROTEIN HOMOLOG"/>
    <property type="match status" value="1"/>
</dbReference>
<feature type="compositionally biased region" description="Polar residues" evidence="2">
    <location>
        <begin position="1256"/>
        <end position="1273"/>
    </location>
</feature>
<dbReference type="InterPro" id="IPR055289">
    <property type="entry name" value="OFD1"/>
</dbReference>
<dbReference type="GO" id="GO:0005813">
    <property type="term" value="C:centrosome"/>
    <property type="evidence" value="ECO:0007669"/>
    <property type="project" value="TreeGrafter"/>
</dbReference>
<feature type="region of interest" description="Disordered" evidence="2">
    <location>
        <begin position="1597"/>
        <end position="1619"/>
    </location>
</feature>
<evidence type="ECO:0000256" key="1">
    <source>
        <dbReference type="SAM" id="Coils"/>
    </source>
</evidence>
<feature type="region of interest" description="Disordered" evidence="2">
    <location>
        <begin position="1421"/>
        <end position="1538"/>
    </location>
</feature>
<feature type="compositionally biased region" description="Basic and acidic residues" evidence="2">
    <location>
        <begin position="23"/>
        <end position="35"/>
    </location>
</feature>
<feature type="compositionally biased region" description="Basic and acidic residues" evidence="2">
    <location>
        <begin position="1197"/>
        <end position="1209"/>
    </location>
</feature>
<dbReference type="Pfam" id="PF16045">
    <property type="entry name" value="LisH_2"/>
    <property type="match status" value="1"/>
</dbReference>
<sequence length="1634" mass="186187">MDSSLMLVQAQLRRRFIEKLQHQRQLRDEHNDENNASRGNQDAASSTPDEKLVHGLVAEYLASKGLVNTLAVFVPEIGGSRNQVDSATILELATMDSATQTAMDCFDHRIVLENTYLAECATQKLEPQKSLEERMVQYQREYDEICDKRLQEELEQYKSTELALVRAEERKRFDREVDKLRAALLQEYRDKQERLQERQREVELAFVARRTELETSLFETRQTLFKDMERLRVKEAELQVKVESDFRHFASETQRFQLWEESVRTQEANLEGIVAQAMREKERSWQIERQQALQDIQVEQDKLLEREQLLTTETGTLKTLKAQVAALQQEVAALDAALSRLKERAADLELEMDRLKSSLTDACTANARLAADKSFVDDELSRSKKKTSEAKEQIKLHTTEVKHLQQQILEMKLNEANVIVTERKRFMQMMEEERDRFQWKENELLARVRELQSRVAESEALTEKYQSQYEDEKVHVESLRHDVSSLNSLLAQAQTTINAKHGAPRDLLSFRSQRSLGGNDTIDSSSSEHFMSAGSERAFMMKMMEMMANFQGAQHTTVHQCRGEPVNHGRHTPASSSQQEHVHQTLLSPPTSQLHVNDEDQEESNRLQEEQIRIQRQLLEQREYDKKKKVRLEEQEHELAEQHRQFEEKMARMRQERIEEEDRRENERKRRQAEEEAKLQEELERQRAALQEAAELQQKLAQQRMADEKKRIEDEQAYQERRQAEEREFNEQIEAKRLQQQLEDEAIARIKREREEEERSRKERILNKEQERIRLEKDREAGTLNQDEEDQQPVSALQHAQADAEEERSRNETAVPVARDDSVEEMPWHETSTSSGGEVATSGSDSVDITAPDDEATTKAATASAEINMASVGSQEEDQAINEVLVPSSSECGKEHDGADSANSSAAVTPDPPAKTPEEEEKERQQAAEEAKKKEDEDAIDVYRQRVLARKAAEKQRQLEQEAETNRKAKEEEERQRLQLLGDDSESEQELELSGGSFAESSGDRSTSSKQGSFGRESTLMRNAIDFNYSKTSEPRNRFDALRQNENQPQQFTSRVKASRYDVDREPPSELGLSSFSSEEYTIQASSVKAPLFTSTTSSASDRGFPCRGSTFKRPQGRGYENQDDSDEVTCVSRSFGRDRQRELGSLDRPSRNTLQRTDKNDRSDNNAMETSRFNRAEYYSSRPAFDFTQSNTRSKFSGDKADSIREPESSAPSLMNSSTSSRTHNDNESAYKAPKIRISSLISGSENQDDPPSPTNSETSISPSSVRSTCTSVDGDLQEDYSKPFTRSPASDISEKNSLASPCSSVSTTKMSTRKEVTKSHSAHKMKQPNDPPRNDPSSMTSLREDLYAFRKQMREVFIRVEDMVDVHRSFFKSDPSTGSPIFDADLQHEAEHLATQAFEQLADLRKQFTILASDFKRSEKPSNEWTHRYDERERNRLPTGNPPSRIEREQHHVSRRSSESEGISFKGSAMPEHGGSDCDNSDEQPREHSRSIPGDRGSSQVDSDDDGPPATTPDSSRSTASTFLSTQLPSRWGMSSESTTASATAIRAPTPPTASSKVNFYIASYLQLAPTNVSPHFLDFDKRMEEIRSSLNAIASGKQPRYSSSSDGGGAVTTPPKISTVRLKWPSGFTPV</sequence>
<feature type="coiled-coil region" evidence="1">
    <location>
        <begin position="441"/>
        <end position="468"/>
    </location>
</feature>
<organism evidence="3 4">
    <name type="scientific">Phytophthora fragariaefolia</name>
    <dbReference type="NCBI Taxonomy" id="1490495"/>
    <lineage>
        <taxon>Eukaryota</taxon>
        <taxon>Sar</taxon>
        <taxon>Stramenopiles</taxon>
        <taxon>Oomycota</taxon>
        <taxon>Peronosporomycetes</taxon>
        <taxon>Peronosporales</taxon>
        <taxon>Peronosporaceae</taxon>
        <taxon>Phytophthora</taxon>
    </lineage>
</organism>
<dbReference type="PROSITE" id="PS50896">
    <property type="entry name" value="LISH"/>
    <property type="match status" value="1"/>
</dbReference>
<feature type="compositionally biased region" description="Basic and acidic residues" evidence="2">
    <location>
        <begin position="922"/>
        <end position="944"/>
    </location>
</feature>
<feature type="region of interest" description="Disordered" evidence="2">
    <location>
        <begin position="23"/>
        <end position="49"/>
    </location>
</feature>
<dbReference type="OrthoDB" id="206339at2759"/>
<comment type="caution">
    <text evidence="3">The sequence shown here is derived from an EMBL/GenBank/DDBJ whole genome shotgun (WGS) entry which is preliminary data.</text>
</comment>
<name>A0A9W6TY96_9STRA</name>
<feature type="compositionally biased region" description="Basic and acidic residues" evidence="2">
    <location>
        <begin position="1059"/>
        <end position="1068"/>
    </location>
</feature>
<feature type="compositionally biased region" description="Polar residues" evidence="2">
    <location>
        <begin position="1044"/>
        <end position="1056"/>
    </location>
</feature>
<dbReference type="GO" id="GO:0005576">
    <property type="term" value="C:extracellular region"/>
    <property type="evidence" value="ECO:0007669"/>
    <property type="project" value="GOC"/>
</dbReference>
<feature type="coiled-coil region" evidence="1">
    <location>
        <begin position="310"/>
        <end position="358"/>
    </location>
</feature>
<feature type="compositionally biased region" description="Polar residues" evidence="2">
    <location>
        <begin position="1289"/>
        <end position="1312"/>
    </location>
</feature>
<keyword evidence="1" id="KW-0175">Coiled coil</keyword>
<feature type="compositionally biased region" description="Polar residues" evidence="2">
    <location>
        <begin position="830"/>
        <end position="847"/>
    </location>
</feature>
<keyword evidence="4" id="KW-1185">Reference proteome</keyword>
<feature type="compositionally biased region" description="Polar residues" evidence="2">
    <location>
        <begin position="36"/>
        <end position="47"/>
    </location>
</feature>
<feature type="coiled-coil region" evidence="1">
    <location>
        <begin position="128"/>
        <end position="205"/>
    </location>
</feature>
<feature type="compositionally biased region" description="Basic and acidic residues" evidence="2">
    <location>
        <begin position="705"/>
        <end position="729"/>
    </location>
</feature>
<reference evidence="3" key="1">
    <citation type="submission" date="2023-04" db="EMBL/GenBank/DDBJ databases">
        <title>Phytophthora fragariaefolia NBRC 109709.</title>
        <authorList>
            <person name="Ichikawa N."/>
            <person name="Sato H."/>
            <person name="Tonouchi N."/>
        </authorList>
    </citation>
    <scope>NUCLEOTIDE SEQUENCE</scope>
    <source>
        <strain evidence="3">NBRC 109709</strain>
    </source>
</reference>
<feature type="compositionally biased region" description="Basic and acidic residues" evidence="2">
    <location>
        <begin position="1421"/>
        <end position="1438"/>
    </location>
</feature>
<feature type="compositionally biased region" description="Polar residues" evidence="2">
    <location>
        <begin position="573"/>
        <end position="595"/>
    </location>
</feature>
<gene>
    <name evidence="3" type="ORF">Pfra01_000323600</name>
</gene>
<proteinExistence type="predicted"/>
<dbReference type="EMBL" id="BSXT01000247">
    <property type="protein sequence ID" value="GMF22285.1"/>
    <property type="molecule type" value="Genomic_DNA"/>
</dbReference>
<feature type="compositionally biased region" description="Polar residues" evidence="2">
    <location>
        <begin position="1081"/>
        <end position="1101"/>
    </location>
</feature>
<feature type="compositionally biased region" description="Basic and acidic residues" evidence="2">
    <location>
        <begin position="1033"/>
        <end position="1043"/>
    </location>
</feature>
<dbReference type="PANTHER" id="PTHR39063:SF1">
    <property type="entry name" value="OFD1 CENTRIOLE AND CENTRIOLAR SATELLITE PROTEIN"/>
    <property type="match status" value="1"/>
</dbReference>
<feature type="compositionally biased region" description="Polar residues" evidence="2">
    <location>
        <begin position="1514"/>
        <end position="1531"/>
    </location>
</feature>
<feature type="compositionally biased region" description="Basic and acidic residues" evidence="2">
    <location>
        <begin position="1447"/>
        <end position="1461"/>
    </location>
</feature>
<feature type="region of interest" description="Disordered" evidence="2">
    <location>
        <begin position="635"/>
        <end position="672"/>
    </location>
</feature>
<feature type="region of interest" description="Disordered" evidence="2">
    <location>
        <begin position="751"/>
        <end position="1345"/>
    </location>
</feature>
<dbReference type="Proteomes" id="UP001165121">
    <property type="component" value="Unassembled WGS sequence"/>
</dbReference>
<evidence type="ECO:0000313" key="3">
    <source>
        <dbReference type="EMBL" id="GMF22285.1"/>
    </source>
</evidence>
<feature type="compositionally biased region" description="Basic and acidic residues" evidence="2">
    <location>
        <begin position="751"/>
        <end position="781"/>
    </location>
</feature>
<dbReference type="InterPro" id="IPR006594">
    <property type="entry name" value="LisH"/>
</dbReference>
<evidence type="ECO:0000313" key="4">
    <source>
        <dbReference type="Proteomes" id="UP001165121"/>
    </source>
</evidence>
<dbReference type="GO" id="GO:0060287">
    <property type="term" value="P:epithelial cilium movement involved in determination of left/right asymmetry"/>
    <property type="evidence" value="ECO:0007669"/>
    <property type="project" value="TreeGrafter"/>
</dbReference>
<feature type="region of interest" description="Disordered" evidence="2">
    <location>
        <begin position="697"/>
        <end position="729"/>
    </location>
</feature>
<feature type="region of interest" description="Disordered" evidence="2">
    <location>
        <begin position="555"/>
        <end position="608"/>
    </location>
</feature>
<accession>A0A9W6TY96</accession>
<feature type="compositionally biased region" description="Basic and acidic residues" evidence="2">
    <location>
        <begin position="1136"/>
        <end position="1165"/>
    </location>
</feature>